<organism evidence="1 3">
    <name type="scientific">Anaerobutyricum hallii</name>
    <dbReference type="NCBI Taxonomy" id="39488"/>
    <lineage>
        <taxon>Bacteria</taxon>
        <taxon>Bacillati</taxon>
        <taxon>Bacillota</taxon>
        <taxon>Clostridia</taxon>
        <taxon>Lachnospirales</taxon>
        <taxon>Lachnospiraceae</taxon>
        <taxon>Anaerobutyricum</taxon>
    </lineage>
</organism>
<name>A0A374MHR6_9FIRM</name>
<dbReference type="Proteomes" id="UP000283700">
    <property type="component" value="Unassembled WGS sequence"/>
</dbReference>
<comment type="caution">
    <text evidence="1">The sequence shown here is derived from an EMBL/GenBank/DDBJ whole genome shotgun (WGS) entry which is preliminary data.</text>
</comment>
<dbReference type="RefSeq" id="WP_117983944.1">
    <property type="nucleotide sequence ID" value="NZ_DBGCSG010000061.1"/>
</dbReference>
<dbReference type="Proteomes" id="UP000262524">
    <property type="component" value="Unassembled WGS sequence"/>
</dbReference>
<dbReference type="AlphaFoldDB" id="A0A374MHR6"/>
<evidence type="ECO:0000313" key="3">
    <source>
        <dbReference type="Proteomes" id="UP000262524"/>
    </source>
</evidence>
<sequence length="80" mass="9326">MSNNNIVYLEVCYGNIDSICIRATKKLSKADAQYYTINDALKLGFEIKHVTRIIELSKEEAYGAFDMERKTPVFEPRYKR</sequence>
<protein>
    <submittedName>
        <fullName evidence="1">Uncharacterized protein</fullName>
    </submittedName>
</protein>
<evidence type="ECO:0000313" key="1">
    <source>
        <dbReference type="EMBL" id="RGI70710.1"/>
    </source>
</evidence>
<gene>
    <name evidence="2" type="ORF">DWZ29_03595</name>
    <name evidence="1" type="ORF">DXD91_17215</name>
</gene>
<dbReference type="EMBL" id="QSOE01000335">
    <property type="protein sequence ID" value="RGI70710.1"/>
    <property type="molecule type" value="Genomic_DNA"/>
</dbReference>
<dbReference type="EMBL" id="QRQO01000006">
    <property type="protein sequence ID" value="RHN16202.1"/>
    <property type="molecule type" value="Genomic_DNA"/>
</dbReference>
<proteinExistence type="predicted"/>
<reference evidence="3 4" key="1">
    <citation type="submission" date="2018-08" db="EMBL/GenBank/DDBJ databases">
        <title>A genome reference for cultivated species of the human gut microbiota.</title>
        <authorList>
            <person name="Zou Y."/>
            <person name="Xue W."/>
            <person name="Luo G."/>
        </authorList>
    </citation>
    <scope>NUCLEOTIDE SEQUENCE [LARGE SCALE GENOMIC DNA]</scope>
    <source>
        <strain evidence="2 4">AF31-17AC</strain>
        <strain evidence="1 3">TM10-1AC</strain>
    </source>
</reference>
<evidence type="ECO:0000313" key="4">
    <source>
        <dbReference type="Proteomes" id="UP000283700"/>
    </source>
</evidence>
<evidence type="ECO:0000313" key="2">
    <source>
        <dbReference type="EMBL" id="RHN16202.1"/>
    </source>
</evidence>
<accession>A0A374MHR6</accession>